<keyword evidence="3" id="KW-1185">Reference proteome</keyword>
<dbReference type="Proteomes" id="UP000637002">
    <property type="component" value="Unassembled WGS sequence"/>
</dbReference>
<proteinExistence type="predicted"/>
<keyword evidence="1" id="KW-0812">Transmembrane</keyword>
<evidence type="ECO:0000313" key="3">
    <source>
        <dbReference type="Proteomes" id="UP000637002"/>
    </source>
</evidence>
<evidence type="ECO:0000313" key="2">
    <source>
        <dbReference type="EMBL" id="GGC67442.1"/>
    </source>
</evidence>
<accession>A0A916UCQ6</accession>
<organism evidence="2 3">
    <name type="scientific">Chelatococcus reniformis</name>
    <dbReference type="NCBI Taxonomy" id="1494448"/>
    <lineage>
        <taxon>Bacteria</taxon>
        <taxon>Pseudomonadati</taxon>
        <taxon>Pseudomonadota</taxon>
        <taxon>Alphaproteobacteria</taxon>
        <taxon>Hyphomicrobiales</taxon>
        <taxon>Chelatococcaceae</taxon>
        <taxon>Chelatococcus</taxon>
    </lineage>
</organism>
<protein>
    <submittedName>
        <fullName evidence="2">Uncharacterized protein</fullName>
    </submittedName>
</protein>
<name>A0A916UCQ6_9HYPH</name>
<comment type="caution">
    <text evidence="2">The sequence shown here is derived from an EMBL/GenBank/DDBJ whole genome shotgun (WGS) entry which is preliminary data.</text>
</comment>
<dbReference type="EMBL" id="BMGG01000004">
    <property type="protein sequence ID" value="GGC67442.1"/>
    <property type="molecule type" value="Genomic_DNA"/>
</dbReference>
<reference evidence="2" key="2">
    <citation type="submission" date="2020-09" db="EMBL/GenBank/DDBJ databases">
        <authorList>
            <person name="Sun Q."/>
            <person name="Zhou Y."/>
        </authorList>
    </citation>
    <scope>NUCLEOTIDE SEQUENCE</scope>
    <source>
        <strain evidence="2">CGMCC 1.12919</strain>
    </source>
</reference>
<keyword evidence="1" id="KW-1133">Transmembrane helix</keyword>
<sequence>MIEQVFSKNRHDKLGLTWKAWAAIAVVAAIAAGGMLLLGEAADDTPVSATPTRELTPQEQAVLVKALSPGLNQPATIQWRWLPLSTKTFEKGQGRYCGYLNAKDGFGNDLGFQPFLSAVTTSHGHIDSGELALLATDDEALATVKRMCAQSGYEIP</sequence>
<keyword evidence="1" id="KW-0472">Membrane</keyword>
<feature type="transmembrane region" description="Helical" evidence="1">
    <location>
        <begin position="20"/>
        <end position="38"/>
    </location>
</feature>
<dbReference type="RefSeq" id="WP_188609720.1">
    <property type="nucleotide sequence ID" value="NZ_BMGG01000004.1"/>
</dbReference>
<evidence type="ECO:0000256" key="1">
    <source>
        <dbReference type="SAM" id="Phobius"/>
    </source>
</evidence>
<gene>
    <name evidence="2" type="ORF">GCM10010994_27570</name>
</gene>
<reference evidence="2" key="1">
    <citation type="journal article" date="2014" name="Int. J. Syst. Evol. Microbiol.">
        <title>Complete genome sequence of Corynebacterium casei LMG S-19264T (=DSM 44701T), isolated from a smear-ripened cheese.</title>
        <authorList>
            <consortium name="US DOE Joint Genome Institute (JGI-PGF)"/>
            <person name="Walter F."/>
            <person name="Albersmeier A."/>
            <person name="Kalinowski J."/>
            <person name="Ruckert C."/>
        </authorList>
    </citation>
    <scope>NUCLEOTIDE SEQUENCE</scope>
    <source>
        <strain evidence="2">CGMCC 1.12919</strain>
    </source>
</reference>
<dbReference type="AlphaFoldDB" id="A0A916UCQ6"/>